<dbReference type="PROSITE" id="PS00678">
    <property type="entry name" value="WD_REPEATS_1"/>
    <property type="match status" value="1"/>
</dbReference>
<gene>
    <name evidence="7" type="ORF">HHK36_019909</name>
</gene>
<dbReference type="InterPro" id="IPR015943">
    <property type="entry name" value="WD40/YVTN_repeat-like_dom_sf"/>
</dbReference>
<protein>
    <submittedName>
        <fullName evidence="7">Uncharacterized protein</fullName>
    </submittedName>
</protein>
<feature type="domain" description="WDR36/Utp21 C-terminal" evidence="5">
    <location>
        <begin position="688"/>
        <end position="904"/>
    </location>
</feature>
<feature type="repeat" description="WD" evidence="3">
    <location>
        <begin position="264"/>
        <end position="295"/>
    </location>
</feature>
<dbReference type="Proteomes" id="UP000655225">
    <property type="component" value="Unassembled WGS sequence"/>
</dbReference>
<dbReference type="PROSITE" id="PS50082">
    <property type="entry name" value="WD_REPEATS_2"/>
    <property type="match status" value="4"/>
</dbReference>
<dbReference type="Gene3D" id="2.130.10.10">
    <property type="entry name" value="YVTN repeat-like/Quinoprotein amine dehydrogenase"/>
    <property type="match status" value="2"/>
</dbReference>
<feature type="compositionally biased region" description="Basic and acidic residues" evidence="4">
    <location>
        <begin position="754"/>
        <end position="769"/>
    </location>
</feature>
<dbReference type="OrthoDB" id="10250769at2759"/>
<dbReference type="Pfam" id="PF25168">
    <property type="entry name" value="Beta-prop_WDR36-Utp21_2nd"/>
    <property type="match status" value="1"/>
</dbReference>
<dbReference type="SMART" id="SM00320">
    <property type="entry name" value="WD40"/>
    <property type="match status" value="9"/>
</dbReference>
<dbReference type="GO" id="GO:0006364">
    <property type="term" value="P:rRNA processing"/>
    <property type="evidence" value="ECO:0007669"/>
    <property type="project" value="InterPro"/>
</dbReference>
<keyword evidence="8" id="KW-1185">Reference proteome</keyword>
<dbReference type="EMBL" id="JABCRI010000014">
    <property type="protein sequence ID" value="KAF8393711.1"/>
    <property type="molecule type" value="Genomic_DNA"/>
</dbReference>
<proteinExistence type="predicted"/>
<name>A0A834YY24_TETSI</name>
<dbReference type="InterPro" id="IPR001680">
    <property type="entry name" value="WD40_rpt"/>
</dbReference>
<dbReference type="Pfam" id="PF25171">
    <property type="entry name" value="Beta-prop_WDR36-Utp21_1st"/>
    <property type="match status" value="1"/>
</dbReference>
<dbReference type="InterPro" id="IPR036322">
    <property type="entry name" value="WD40_repeat_dom_sf"/>
</dbReference>
<dbReference type="GO" id="GO:0032040">
    <property type="term" value="C:small-subunit processome"/>
    <property type="evidence" value="ECO:0007669"/>
    <property type="project" value="InterPro"/>
</dbReference>
<reference evidence="7 8" key="1">
    <citation type="submission" date="2020-04" db="EMBL/GenBank/DDBJ databases">
        <title>Plant Genome Project.</title>
        <authorList>
            <person name="Zhang R.-G."/>
        </authorList>
    </citation>
    <scope>NUCLEOTIDE SEQUENCE [LARGE SCALE GENOMIC DNA]</scope>
    <source>
        <strain evidence="7">YNK0</strain>
        <tissue evidence="7">Leaf</tissue>
    </source>
</reference>
<keyword evidence="1 3" id="KW-0853">WD repeat</keyword>
<feature type="domain" description="WDR36/Utp21 N-terminal" evidence="6">
    <location>
        <begin position="30"/>
        <end position="298"/>
    </location>
</feature>
<evidence type="ECO:0000256" key="3">
    <source>
        <dbReference type="PROSITE-ProRule" id="PRU00221"/>
    </source>
</evidence>
<dbReference type="GO" id="GO:0034388">
    <property type="term" value="C:Pwp2p-containing subcomplex of 90S preribosome"/>
    <property type="evidence" value="ECO:0007669"/>
    <property type="project" value="TreeGrafter"/>
</dbReference>
<dbReference type="OMA" id="CIYAWRA"/>
<feature type="repeat" description="WD" evidence="3">
    <location>
        <begin position="220"/>
        <end position="262"/>
    </location>
</feature>
<dbReference type="InterPro" id="IPR059157">
    <property type="entry name" value="WDR36-Utp21_N"/>
</dbReference>
<evidence type="ECO:0000256" key="1">
    <source>
        <dbReference type="ARBA" id="ARBA00022574"/>
    </source>
</evidence>
<dbReference type="Pfam" id="PF04192">
    <property type="entry name" value="Utp21"/>
    <property type="match status" value="1"/>
</dbReference>
<dbReference type="FunFam" id="2.130.10.10:FF:000200">
    <property type="entry name" value="U3 small nucleolar RNA-associated protein 21"/>
    <property type="match status" value="1"/>
</dbReference>
<sequence length="908" mass="102224">MGIFEPFRAIGYITSSVPFSVQRLGTETFVTVSVGKAWQIYNCAKLSLVLAGPQLPKKIRALASYRDYTFAAYGNDIAVFKRAHQVATWSRHNAKVNLLFLFGEHILSVDVNGNMFIWAFKGIAQNLVPIGHILLEDKFNPSCIMHPDTYLNKVIIGSQEGSLQLWNISTKKKLYEFKGWNSSICCCVSSPALDVVAVGCADGKIHVHNVRFDEELVTFTHSMRGAVTALSFRTDGQPLLASGGSSGVISIWNLEKRRLQSVIREAHYSSIVSLHFFANEPVLMSSSTDNSIKMWIFDTSDGDPRLLRFRSGHCAPPLCIRFYANGRHILSAGQDRAFRLFSVIQDQQSRELSQRHVSKRAKKLRMKEEEIKLKPVIAFDCAEIRERDWCNVVTCHMDTPRAYVWRLQNFVIGEHILTPCPDSQTPVKACAISACGNFAVLGTAGGWIERFNLQSGISRGSYVDMSERRSYAHDGEVVGVACDATNTLMISAGYHGDIKVWDFKGRELKSRWEVGCSVAMIVYQRLNGLLATVADDMIIRLFDVVALRMVRKFEGHTDRVTDLCFSEDGKWLLSSSMDGSLRIWDVVLARQIDAIHVDVSITALSLSPNMDVLATSHVDQNGVYLWVNQMMFSGASNVEFYASGKEVVSVKLPAVSSMEESEDKDSNNFLGHQLQIKDSSCAPYFTHQIPDLVTLSLLPKSQWQSLINLDIIKVRNKPTEPPKKPKEAPYFLPSVPSLSGEILFEPSGLAAEETDTKGDELESSKRKPDLPPSQFLQLLQSSAEMKNFSVFTDYIKGLSPSTLDMELRMLQIIDDEDQQEPEKRPELYSIELLLDYFIHEISCRNNFEFIQAVVRLFLKIHGETVRCQSKLQDKARKLLEIQSSVWQRVDKMFQNARCMVTFLSSSQF</sequence>
<feature type="repeat" description="WD" evidence="3">
    <location>
        <begin position="470"/>
        <end position="511"/>
    </location>
</feature>
<dbReference type="InterPro" id="IPR019775">
    <property type="entry name" value="WD40_repeat_CS"/>
</dbReference>
<evidence type="ECO:0000259" key="6">
    <source>
        <dbReference type="Pfam" id="PF25171"/>
    </source>
</evidence>
<dbReference type="PANTHER" id="PTHR22840:SF12">
    <property type="entry name" value="WD REPEAT-CONTAINING PROTEIN 36"/>
    <property type="match status" value="1"/>
</dbReference>
<feature type="repeat" description="WD" evidence="3">
    <location>
        <begin position="553"/>
        <end position="586"/>
    </location>
</feature>
<dbReference type="PANTHER" id="PTHR22840">
    <property type="entry name" value="WD REPEAT-CONTAINING PROTEIN 36"/>
    <property type="match status" value="1"/>
</dbReference>
<evidence type="ECO:0000256" key="4">
    <source>
        <dbReference type="SAM" id="MobiDB-lite"/>
    </source>
</evidence>
<organism evidence="7 8">
    <name type="scientific">Tetracentron sinense</name>
    <name type="common">Spur-leaf</name>
    <dbReference type="NCBI Taxonomy" id="13715"/>
    <lineage>
        <taxon>Eukaryota</taxon>
        <taxon>Viridiplantae</taxon>
        <taxon>Streptophyta</taxon>
        <taxon>Embryophyta</taxon>
        <taxon>Tracheophyta</taxon>
        <taxon>Spermatophyta</taxon>
        <taxon>Magnoliopsida</taxon>
        <taxon>Trochodendrales</taxon>
        <taxon>Trochodendraceae</taxon>
        <taxon>Tetracentron</taxon>
    </lineage>
</organism>
<evidence type="ECO:0000313" key="7">
    <source>
        <dbReference type="EMBL" id="KAF8393711.1"/>
    </source>
</evidence>
<keyword evidence="2" id="KW-0677">Repeat</keyword>
<feature type="region of interest" description="Disordered" evidence="4">
    <location>
        <begin position="750"/>
        <end position="772"/>
    </location>
</feature>
<dbReference type="PROSITE" id="PS50294">
    <property type="entry name" value="WD_REPEATS_REGION"/>
    <property type="match status" value="2"/>
</dbReference>
<evidence type="ECO:0000259" key="5">
    <source>
        <dbReference type="Pfam" id="PF04192"/>
    </source>
</evidence>
<dbReference type="FunFam" id="2.130.10.10:FF:000109">
    <property type="entry name" value="WD repeat domain 36"/>
    <property type="match status" value="1"/>
</dbReference>
<accession>A0A834YY24</accession>
<dbReference type="InterPro" id="IPR007319">
    <property type="entry name" value="WDR36/Utp21_C"/>
</dbReference>
<evidence type="ECO:0000256" key="2">
    <source>
        <dbReference type="ARBA" id="ARBA00022737"/>
    </source>
</evidence>
<dbReference type="SUPFAM" id="SSF50978">
    <property type="entry name" value="WD40 repeat-like"/>
    <property type="match status" value="2"/>
</dbReference>
<evidence type="ECO:0000313" key="8">
    <source>
        <dbReference type="Proteomes" id="UP000655225"/>
    </source>
</evidence>
<comment type="caution">
    <text evidence="7">The sequence shown here is derived from an EMBL/GenBank/DDBJ whole genome shotgun (WGS) entry which is preliminary data.</text>
</comment>
<dbReference type="AlphaFoldDB" id="A0A834YY24"/>